<accession>A0AAJ1MJE2</accession>
<dbReference type="AlphaFoldDB" id="A0AAJ1MJE2"/>
<evidence type="ECO:0000256" key="1">
    <source>
        <dbReference type="SAM" id="Phobius"/>
    </source>
</evidence>
<evidence type="ECO:0000313" key="2">
    <source>
        <dbReference type="EMBL" id="MDC7226457.1"/>
    </source>
</evidence>
<evidence type="ECO:0000313" key="3">
    <source>
        <dbReference type="Proteomes" id="UP001221217"/>
    </source>
</evidence>
<dbReference type="EMBL" id="JAQQAL010000011">
    <property type="protein sequence ID" value="MDC7226457.1"/>
    <property type="molecule type" value="Genomic_DNA"/>
</dbReference>
<organism evidence="2 3">
    <name type="scientific">Candidatus Thalassospirochaeta sargassi</name>
    <dbReference type="NCBI Taxonomy" id="3119039"/>
    <lineage>
        <taxon>Bacteria</taxon>
        <taxon>Pseudomonadati</taxon>
        <taxon>Spirochaetota</taxon>
        <taxon>Spirochaetia</taxon>
        <taxon>Spirochaetales</taxon>
        <taxon>Spirochaetaceae</taxon>
        <taxon>Candidatus Thalassospirochaeta</taxon>
    </lineage>
</organism>
<protein>
    <submittedName>
        <fullName evidence="2">Uncharacterized protein</fullName>
    </submittedName>
</protein>
<feature type="transmembrane region" description="Helical" evidence="1">
    <location>
        <begin position="6"/>
        <end position="27"/>
    </location>
</feature>
<keyword evidence="1" id="KW-0812">Transmembrane</keyword>
<dbReference type="Proteomes" id="UP001221217">
    <property type="component" value="Unassembled WGS sequence"/>
</dbReference>
<keyword evidence="1" id="KW-0472">Membrane</keyword>
<sequence length="146" mass="16147">MNDINGLHIAVLIISGLIVLLILYYLLRNKPEQNASGRRKYDSKPAEPPTKPCPLCRAALKPGETVHSVLYPGKPDSLMEIYGCPYCEPGKSSGTVRNKRICPVCKKELSDNGLVIARVFEKPGKKHVHVLGCTDCYSGRTNVKRK</sequence>
<name>A0AAJ1MJE2_9SPIO</name>
<proteinExistence type="predicted"/>
<gene>
    <name evidence="2" type="ORF">PQJ61_06805</name>
</gene>
<comment type="caution">
    <text evidence="2">The sequence shown here is derived from an EMBL/GenBank/DDBJ whole genome shotgun (WGS) entry which is preliminary data.</text>
</comment>
<reference evidence="2 3" key="1">
    <citation type="submission" date="2022-12" db="EMBL/GenBank/DDBJ databases">
        <title>Metagenome assembled genome from gulf of manar.</title>
        <authorList>
            <person name="Kohli P."/>
            <person name="Pk S."/>
            <person name="Venkata Ramana C."/>
            <person name="Sasikala C."/>
        </authorList>
    </citation>
    <scope>NUCLEOTIDE SEQUENCE [LARGE SCALE GENOMIC DNA]</scope>
    <source>
        <strain evidence="2">JB008</strain>
    </source>
</reference>
<keyword evidence="1" id="KW-1133">Transmembrane helix</keyword>